<gene>
    <name evidence="6" type="ORF">EHR08_12680</name>
</gene>
<feature type="transmembrane region" description="Helical" evidence="5">
    <location>
        <begin position="144"/>
        <end position="163"/>
    </location>
</feature>
<organism evidence="6 7">
    <name type="scientific">Leptospira bandrabouensis</name>
    <dbReference type="NCBI Taxonomy" id="2484903"/>
    <lineage>
        <taxon>Bacteria</taxon>
        <taxon>Pseudomonadati</taxon>
        <taxon>Spirochaetota</taxon>
        <taxon>Spirochaetia</taxon>
        <taxon>Leptospirales</taxon>
        <taxon>Leptospiraceae</taxon>
        <taxon>Leptospira</taxon>
    </lineage>
</organism>
<dbReference type="EMBL" id="RQHU01000019">
    <property type="protein sequence ID" value="TGN12238.1"/>
    <property type="molecule type" value="Genomic_DNA"/>
</dbReference>
<dbReference type="InterPro" id="IPR052556">
    <property type="entry name" value="PolySynth_Transporter"/>
</dbReference>
<evidence type="ECO:0000256" key="4">
    <source>
        <dbReference type="ARBA" id="ARBA00023136"/>
    </source>
</evidence>
<keyword evidence="2 5" id="KW-0812">Transmembrane</keyword>
<dbReference type="OrthoDB" id="5240734at2"/>
<comment type="caution">
    <text evidence="6">The sequence shown here is derived from an EMBL/GenBank/DDBJ whole genome shotgun (WGS) entry which is preliminary data.</text>
</comment>
<feature type="transmembrane region" description="Helical" evidence="5">
    <location>
        <begin position="169"/>
        <end position="189"/>
    </location>
</feature>
<dbReference type="AlphaFoldDB" id="A0A6H3NKS3"/>
<keyword evidence="7" id="KW-1185">Reference proteome</keyword>
<evidence type="ECO:0000313" key="6">
    <source>
        <dbReference type="EMBL" id="TGN12238.1"/>
    </source>
</evidence>
<protein>
    <submittedName>
        <fullName evidence="6">Flippase</fullName>
    </submittedName>
</protein>
<name>A0A6H3NKS3_9LEPT</name>
<dbReference type="InterPro" id="IPR002797">
    <property type="entry name" value="Polysacc_synth"/>
</dbReference>
<evidence type="ECO:0000256" key="3">
    <source>
        <dbReference type="ARBA" id="ARBA00022989"/>
    </source>
</evidence>
<dbReference type="CDD" id="cd13128">
    <property type="entry name" value="MATE_Wzx_like"/>
    <property type="match status" value="1"/>
</dbReference>
<comment type="subcellular location">
    <subcellularLocation>
        <location evidence="1">Membrane</location>
        <topology evidence="1">Multi-pass membrane protein</topology>
    </subcellularLocation>
</comment>
<sequence>MKVIVYNFLWMFGDRIFKMLLALFVGIWIVRYFGPAYYGKFNYVTAWLSIFSILIPLGTESILVSEFVKYESDRDSLLASGFLMYLVSSIFFSVLAVIIIYFARSNDNESLSICLVLLMPNFLRSFTIPKYYFESVLKVKKIVIIENSYLILFSVIKILLLYFKVKPIIFIWMFALEGIFISLTIFIYYNLSHSLFRIAGYSIVRIKELISKSFPLLLANLSVIAYMKMDQIMVGNLVGDRNLGIYSVAVRISEMWYFIPMAIASSFYPMLIRTYADNSVKYFRILQTLHCYLFLLSLCLAIFIQFFGTSIVHILYGEQFRMSAEILKVHIWTGVFVFLGVAGSNDLIIRELQKHSLYKSLFGLSINLILNWLLIPGYGIFGAAIATLISQVASSCLYYLIPSDTRVLFYIQFNCLKIWKYPSMLRVL</sequence>
<dbReference type="Proteomes" id="UP000297649">
    <property type="component" value="Unassembled WGS sequence"/>
</dbReference>
<proteinExistence type="predicted"/>
<feature type="transmembrane region" description="Helical" evidence="5">
    <location>
        <begin position="380"/>
        <end position="401"/>
    </location>
</feature>
<accession>A0A6H3NKS3</accession>
<evidence type="ECO:0000256" key="1">
    <source>
        <dbReference type="ARBA" id="ARBA00004141"/>
    </source>
</evidence>
<dbReference type="PANTHER" id="PTHR43424">
    <property type="entry name" value="LOCUS PUTATIVE PROTEIN 1-RELATED"/>
    <property type="match status" value="1"/>
</dbReference>
<evidence type="ECO:0000256" key="5">
    <source>
        <dbReference type="SAM" id="Phobius"/>
    </source>
</evidence>
<keyword evidence="4 5" id="KW-0472">Membrane</keyword>
<keyword evidence="3 5" id="KW-1133">Transmembrane helix</keyword>
<feature type="transmembrane region" description="Helical" evidence="5">
    <location>
        <begin position="20"/>
        <end position="38"/>
    </location>
</feature>
<dbReference type="GO" id="GO:0016020">
    <property type="term" value="C:membrane"/>
    <property type="evidence" value="ECO:0007669"/>
    <property type="project" value="UniProtKB-SubCell"/>
</dbReference>
<dbReference type="PANTHER" id="PTHR43424:SF1">
    <property type="entry name" value="LOCUS PUTATIVE PROTEIN 1-RELATED"/>
    <property type="match status" value="1"/>
</dbReference>
<dbReference type="Pfam" id="PF01943">
    <property type="entry name" value="Polysacc_synt"/>
    <property type="match status" value="1"/>
</dbReference>
<reference evidence="6" key="1">
    <citation type="journal article" date="2019" name="PLoS Negl. Trop. Dis.">
        <title>Revisiting the worldwide diversity of Leptospira species in the environment.</title>
        <authorList>
            <person name="Vincent A.T."/>
            <person name="Schiettekatte O."/>
            <person name="Bourhy P."/>
            <person name="Veyrier F.J."/>
            <person name="Picardeau M."/>
        </authorList>
    </citation>
    <scope>NUCLEOTIDE SEQUENCE [LARGE SCALE GENOMIC DNA]</scope>
    <source>
        <strain evidence="6">201601109</strain>
    </source>
</reference>
<evidence type="ECO:0000256" key="2">
    <source>
        <dbReference type="ARBA" id="ARBA00022692"/>
    </source>
</evidence>
<evidence type="ECO:0000313" key="7">
    <source>
        <dbReference type="Proteomes" id="UP000297649"/>
    </source>
</evidence>
<feature type="transmembrane region" description="Helical" evidence="5">
    <location>
        <begin position="293"/>
        <end position="317"/>
    </location>
</feature>
<feature type="transmembrane region" description="Helical" evidence="5">
    <location>
        <begin position="77"/>
        <end position="104"/>
    </location>
</feature>
<feature type="transmembrane region" description="Helical" evidence="5">
    <location>
        <begin position="356"/>
        <end position="374"/>
    </location>
</feature>
<feature type="transmembrane region" description="Helical" evidence="5">
    <location>
        <begin position="110"/>
        <end position="132"/>
    </location>
</feature>
<feature type="transmembrane region" description="Helical" evidence="5">
    <location>
        <begin position="329"/>
        <end position="349"/>
    </location>
</feature>
<feature type="transmembrane region" description="Helical" evidence="5">
    <location>
        <begin position="255"/>
        <end position="272"/>
    </location>
</feature>
<dbReference type="RefSeq" id="WP_135746439.1">
    <property type="nucleotide sequence ID" value="NZ_RQHT01000015.1"/>
</dbReference>
<feature type="transmembrane region" description="Helical" evidence="5">
    <location>
        <begin position="44"/>
        <end position="65"/>
    </location>
</feature>